<dbReference type="InterPro" id="IPR017853">
    <property type="entry name" value="GH"/>
</dbReference>
<dbReference type="GO" id="GO:0004565">
    <property type="term" value="F:beta-galactosidase activity"/>
    <property type="evidence" value="ECO:0007669"/>
    <property type="project" value="UniProtKB-EC"/>
</dbReference>
<evidence type="ECO:0000313" key="11">
    <source>
        <dbReference type="Proteomes" id="UP000095492"/>
    </source>
</evidence>
<dbReference type="Proteomes" id="UP000095492">
    <property type="component" value="Unassembled WGS sequence"/>
</dbReference>
<dbReference type="EMBL" id="CYYA01000016">
    <property type="protein sequence ID" value="CUN18295.1"/>
    <property type="molecule type" value="Genomic_DNA"/>
</dbReference>
<comment type="catalytic activity">
    <reaction evidence="1">
        <text>Hydrolysis of terminal non-reducing beta-D-galactose residues in beta-D-galactosides.</text>
        <dbReference type="EC" id="3.2.1.23"/>
    </reaction>
</comment>
<dbReference type="Gene3D" id="3.20.20.80">
    <property type="entry name" value="Glycosidases"/>
    <property type="match status" value="1"/>
</dbReference>
<evidence type="ECO:0000256" key="1">
    <source>
        <dbReference type="ARBA" id="ARBA00001412"/>
    </source>
</evidence>
<evidence type="ECO:0000256" key="2">
    <source>
        <dbReference type="ARBA" id="ARBA00005940"/>
    </source>
</evidence>
<feature type="domain" description="Beta-galactosidase trimerisation" evidence="9">
    <location>
        <begin position="417"/>
        <end position="596"/>
    </location>
</feature>
<evidence type="ECO:0000256" key="5">
    <source>
        <dbReference type="ARBA" id="ARBA00022801"/>
    </source>
</evidence>
<comment type="similarity">
    <text evidence="2">Belongs to the glycosyl hydrolase 42 family.</text>
</comment>
<dbReference type="GO" id="GO:0009341">
    <property type="term" value="C:beta-galactosidase complex"/>
    <property type="evidence" value="ECO:0007669"/>
    <property type="project" value="InterPro"/>
</dbReference>
<dbReference type="GO" id="GO:0005975">
    <property type="term" value="P:carbohydrate metabolic process"/>
    <property type="evidence" value="ECO:0007669"/>
    <property type="project" value="InterPro"/>
</dbReference>
<evidence type="ECO:0000313" key="10">
    <source>
        <dbReference type="EMBL" id="CUN18295.1"/>
    </source>
</evidence>
<dbReference type="STRING" id="39490.ERS852448_02261"/>
<reference evidence="10 11" key="1">
    <citation type="submission" date="2015-09" db="EMBL/GenBank/DDBJ databases">
        <authorList>
            <consortium name="Pathogen Informatics"/>
        </authorList>
    </citation>
    <scope>NUCLEOTIDE SEQUENCE [LARGE SCALE GENOMIC DNA]</scope>
    <source>
        <strain evidence="10 11">2789STDY5608891</strain>
    </source>
</reference>
<keyword evidence="4" id="KW-0479">Metal-binding</keyword>
<dbReference type="Pfam" id="PF08532">
    <property type="entry name" value="Glyco_hydro_42M"/>
    <property type="match status" value="1"/>
</dbReference>
<dbReference type="InterPro" id="IPR013529">
    <property type="entry name" value="Glyco_hydro_42_N"/>
</dbReference>
<keyword evidence="6" id="KW-0862">Zinc</keyword>
<evidence type="ECO:0000256" key="4">
    <source>
        <dbReference type="ARBA" id="ARBA00022723"/>
    </source>
</evidence>
<sequence length="674" mass="76744">MNKLLYGVAYYYEYLPYDRLDEDIKMMKAAGINVVRIAESTWSTYEKQEGQFDFSTVTKVLDAMEEAGIDVIIGTPTYAVPSWLVKMDPTVLAVTHQGEGVYGARQIMDITNPNYLKYGERVIRKLLEVCRDRKCIIGFQLDNETKYYDTAGPNVQAAFVEYLKEKFNGSTDAMNAAFGLDYWSNRVDNWEDFPDVRGTINGSLGAEFDKFRRGLVTEFLTWQSNIVKEYARPDQFITHNLDFEWRGYSYGVQPANNHFEIAKEALTVAGCDIYHPTQDELTGAEIAFGGDMTRSLKQNNYFVLETEAQGYPCWTPYPGQLRQQAFSHVASGAALVEYWHWHSIHNSFETYWRGLLSHDFKENHVYCEAKTIGRDFAALSPALCNLKKENKVAMVVSNDALSALDWFRIDTTAEGPGKTGYNDVVRWMYDALYKMNVEVDFIEPSCKDMDRYQMVIVPALYAACEADLQRMKQYVADGGYLITTFKTAYTDENVKVYHDAFPHVLSECLGISYSNFTFPKNVKLSGTADEQAELFMELVKPEGADVLVSYDHYAWKDYAAVTRNHYGKGIAQYLGCKTSEKYLQKLLADAMKEAGIADTVQNTEFPVIVRRMKDENGKTVWFYFNYSHTPAEAVYTGSDGVYLMKEDQTFPGINVAAGEKLALGSWDVQIIREK</sequence>
<dbReference type="GO" id="GO:0046872">
    <property type="term" value="F:metal ion binding"/>
    <property type="evidence" value="ECO:0007669"/>
    <property type="project" value="UniProtKB-KW"/>
</dbReference>
<protein>
    <recommendedName>
        <fullName evidence="3">beta-galactosidase</fullName>
        <ecNumber evidence="3">3.2.1.23</ecNumber>
    </recommendedName>
</protein>
<dbReference type="CDD" id="cd03143">
    <property type="entry name" value="A4_beta-galactosidase_middle_domain"/>
    <property type="match status" value="1"/>
</dbReference>
<accession>A0A173UW71</accession>
<evidence type="ECO:0000259" key="9">
    <source>
        <dbReference type="Pfam" id="PF08532"/>
    </source>
</evidence>
<dbReference type="GeneID" id="97391990"/>
<keyword evidence="5 10" id="KW-0378">Hydrolase</keyword>
<dbReference type="EC" id="3.2.1.23" evidence="3"/>
<dbReference type="Pfam" id="PF02449">
    <property type="entry name" value="Glyco_hydro_42"/>
    <property type="match status" value="1"/>
</dbReference>
<organism evidence="10 11">
    <name type="scientific">Eubacterium ramulus</name>
    <dbReference type="NCBI Taxonomy" id="39490"/>
    <lineage>
        <taxon>Bacteria</taxon>
        <taxon>Bacillati</taxon>
        <taxon>Bacillota</taxon>
        <taxon>Clostridia</taxon>
        <taxon>Eubacteriales</taxon>
        <taxon>Eubacteriaceae</taxon>
        <taxon>Eubacterium</taxon>
    </lineage>
</organism>
<name>A0A173UW71_EUBRA</name>
<dbReference type="SUPFAM" id="SSF51445">
    <property type="entry name" value="(Trans)glycosidases"/>
    <property type="match status" value="1"/>
</dbReference>
<dbReference type="SUPFAM" id="SSF52317">
    <property type="entry name" value="Class I glutamine amidotransferase-like"/>
    <property type="match status" value="1"/>
</dbReference>
<dbReference type="PANTHER" id="PTHR36447:SF2">
    <property type="entry name" value="BETA-GALACTOSIDASE YESZ"/>
    <property type="match status" value="1"/>
</dbReference>
<dbReference type="AlphaFoldDB" id="A0A173UW71"/>
<dbReference type="InterPro" id="IPR013738">
    <property type="entry name" value="Beta_galactosidase_Trimer"/>
</dbReference>
<feature type="domain" description="Glycoside hydrolase family 42 N-terminal" evidence="8">
    <location>
        <begin position="10"/>
        <end position="377"/>
    </location>
</feature>
<gene>
    <name evidence="10" type="primary">bgaB</name>
    <name evidence="10" type="ORF">ERS852448_02261</name>
</gene>
<dbReference type="Gene3D" id="3.40.50.880">
    <property type="match status" value="1"/>
</dbReference>
<evidence type="ECO:0000259" key="8">
    <source>
        <dbReference type="Pfam" id="PF02449"/>
    </source>
</evidence>
<proteinExistence type="inferred from homology"/>
<dbReference type="OrthoDB" id="9800974at2"/>
<evidence type="ECO:0000256" key="6">
    <source>
        <dbReference type="ARBA" id="ARBA00022833"/>
    </source>
</evidence>
<dbReference type="RefSeq" id="WP_055290583.1">
    <property type="nucleotide sequence ID" value="NZ_CP173382.1"/>
</dbReference>
<evidence type="ECO:0000256" key="3">
    <source>
        <dbReference type="ARBA" id="ARBA00012756"/>
    </source>
</evidence>
<keyword evidence="7 10" id="KW-0326">Glycosidase</keyword>
<evidence type="ECO:0000256" key="7">
    <source>
        <dbReference type="ARBA" id="ARBA00023295"/>
    </source>
</evidence>
<dbReference type="PANTHER" id="PTHR36447">
    <property type="entry name" value="BETA-GALACTOSIDASE GANA"/>
    <property type="match status" value="1"/>
</dbReference>
<dbReference type="InterPro" id="IPR003476">
    <property type="entry name" value="Glyco_hydro_42"/>
</dbReference>
<dbReference type="InterPro" id="IPR029062">
    <property type="entry name" value="Class_I_gatase-like"/>
</dbReference>